<evidence type="ECO:0000313" key="2">
    <source>
        <dbReference type="EMBL" id="CAH1259202.1"/>
    </source>
</evidence>
<proteinExistence type="predicted"/>
<keyword evidence="3" id="KW-1185">Reference proteome</keyword>
<accession>A0A8J9ZRT3</accession>
<protein>
    <submittedName>
        <fullName evidence="2">Hypp2195 protein</fullName>
    </submittedName>
</protein>
<dbReference type="AlphaFoldDB" id="A0A8J9ZRT3"/>
<feature type="compositionally biased region" description="Basic and acidic residues" evidence="1">
    <location>
        <begin position="101"/>
        <end position="114"/>
    </location>
</feature>
<feature type="region of interest" description="Disordered" evidence="1">
    <location>
        <begin position="101"/>
        <end position="136"/>
    </location>
</feature>
<feature type="compositionally biased region" description="Polar residues" evidence="1">
    <location>
        <begin position="204"/>
        <end position="218"/>
    </location>
</feature>
<dbReference type="EMBL" id="OV696688">
    <property type="protein sequence ID" value="CAH1259202.1"/>
    <property type="molecule type" value="Genomic_DNA"/>
</dbReference>
<feature type="compositionally biased region" description="Polar residues" evidence="1">
    <location>
        <begin position="235"/>
        <end position="244"/>
    </location>
</feature>
<gene>
    <name evidence="2" type="primary">Hypp2195</name>
    <name evidence="2" type="ORF">BLAG_LOCUS16568</name>
</gene>
<organism evidence="2 3">
    <name type="scientific">Branchiostoma lanceolatum</name>
    <name type="common">Common lancelet</name>
    <name type="synonym">Amphioxus lanceolatum</name>
    <dbReference type="NCBI Taxonomy" id="7740"/>
    <lineage>
        <taxon>Eukaryota</taxon>
        <taxon>Metazoa</taxon>
        <taxon>Chordata</taxon>
        <taxon>Cephalochordata</taxon>
        <taxon>Leptocardii</taxon>
        <taxon>Amphioxiformes</taxon>
        <taxon>Branchiostomatidae</taxon>
        <taxon>Branchiostoma</taxon>
    </lineage>
</organism>
<evidence type="ECO:0000313" key="3">
    <source>
        <dbReference type="Proteomes" id="UP000838412"/>
    </source>
</evidence>
<reference evidence="2" key="1">
    <citation type="submission" date="2022-01" db="EMBL/GenBank/DDBJ databases">
        <authorList>
            <person name="Braso-Vives M."/>
        </authorList>
    </citation>
    <scope>NUCLEOTIDE SEQUENCE</scope>
</reference>
<evidence type="ECO:0000256" key="1">
    <source>
        <dbReference type="SAM" id="MobiDB-lite"/>
    </source>
</evidence>
<feature type="region of interest" description="Disordered" evidence="1">
    <location>
        <begin position="152"/>
        <end position="244"/>
    </location>
</feature>
<name>A0A8J9ZRT3_BRALA</name>
<dbReference type="Proteomes" id="UP000838412">
    <property type="component" value="Chromosome 3"/>
</dbReference>
<feature type="compositionally biased region" description="Basic and acidic residues" evidence="1">
    <location>
        <begin position="170"/>
        <end position="184"/>
    </location>
</feature>
<sequence length="244" mass="27353">MTPTDANPPLTDHFKDVLRVCHRVAILDGEMETSLFKTLESYLLDEMPVNADRPHTQKSTVQQDCFEAWDFITTGENHAHNARVRTRRRVGVYADVPLRENGPKSLETKVRSSLEDDERDGVMNSDMKPDDNHWNTTRVPYKVISDVETTNIEEGRHHHTQVPAAPTGDGKLDRPEDMVPRAPDETSASNAPPDARMTELTPETDMSTDITRTTNSDVKNPDAATEMDMVPPDETSASSVFTPR</sequence>